<evidence type="ECO:0000256" key="2">
    <source>
        <dbReference type="ARBA" id="ARBA00016066"/>
    </source>
</evidence>
<evidence type="ECO:0000256" key="1">
    <source>
        <dbReference type="ARBA" id="ARBA00007450"/>
    </source>
</evidence>
<comment type="caution">
    <text evidence="9">The sequence shown here is derived from an EMBL/GenBank/DDBJ whole genome shotgun (WGS) entry which is preliminary data.</text>
</comment>
<accession>A0A4R0RLX2</accession>
<dbReference type="GO" id="GO:0070979">
    <property type="term" value="P:protein K11-linked ubiquitination"/>
    <property type="evidence" value="ECO:0007669"/>
    <property type="project" value="TreeGrafter"/>
</dbReference>
<keyword evidence="5" id="KW-0833">Ubl conjugation pathway</keyword>
<comment type="similarity">
    <text evidence="1">Belongs to the APC5 family.</text>
</comment>
<dbReference type="GO" id="GO:0031145">
    <property type="term" value="P:anaphase-promoting complex-dependent catabolic process"/>
    <property type="evidence" value="ECO:0007669"/>
    <property type="project" value="TreeGrafter"/>
</dbReference>
<dbReference type="STRING" id="92696.A0A4R0RLX2"/>
<dbReference type="Proteomes" id="UP000292702">
    <property type="component" value="Unassembled WGS sequence"/>
</dbReference>
<dbReference type="GO" id="GO:0005680">
    <property type="term" value="C:anaphase-promoting complex"/>
    <property type="evidence" value="ECO:0007669"/>
    <property type="project" value="InterPro"/>
</dbReference>
<keyword evidence="6" id="KW-0131">Cell cycle</keyword>
<feature type="domain" description="Anaphase-promoting complex subunit 5" evidence="8">
    <location>
        <begin position="207"/>
        <end position="290"/>
    </location>
</feature>
<dbReference type="PANTHER" id="PTHR12830:SF9">
    <property type="entry name" value="ANAPHASE-PROMOTING COMPLEX SUBUNIT 5"/>
    <property type="match status" value="1"/>
</dbReference>
<evidence type="ECO:0000256" key="3">
    <source>
        <dbReference type="ARBA" id="ARBA00022618"/>
    </source>
</evidence>
<dbReference type="PANTHER" id="PTHR12830">
    <property type="entry name" value="ANAPHASE-PROMOTING COMPLEX SUBUNIT 5"/>
    <property type="match status" value="1"/>
</dbReference>
<evidence type="ECO:0000259" key="8">
    <source>
        <dbReference type="Pfam" id="PF12862"/>
    </source>
</evidence>
<dbReference type="InterPro" id="IPR037679">
    <property type="entry name" value="Apc5"/>
</dbReference>
<dbReference type="InterPro" id="IPR026000">
    <property type="entry name" value="Apc5_dom"/>
</dbReference>
<dbReference type="OrthoDB" id="2504561at2759"/>
<organism evidence="9 10">
    <name type="scientific">Steccherinum ochraceum</name>
    <dbReference type="NCBI Taxonomy" id="92696"/>
    <lineage>
        <taxon>Eukaryota</taxon>
        <taxon>Fungi</taxon>
        <taxon>Dikarya</taxon>
        <taxon>Basidiomycota</taxon>
        <taxon>Agaricomycotina</taxon>
        <taxon>Agaricomycetes</taxon>
        <taxon>Polyporales</taxon>
        <taxon>Steccherinaceae</taxon>
        <taxon>Steccherinum</taxon>
    </lineage>
</organism>
<keyword evidence="4" id="KW-0498">Mitosis</keyword>
<dbReference type="Pfam" id="PF12862">
    <property type="entry name" value="ANAPC5"/>
    <property type="match status" value="1"/>
</dbReference>
<reference evidence="9 10" key="1">
    <citation type="submission" date="2018-11" db="EMBL/GenBank/DDBJ databases">
        <title>Genome assembly of Steccherinum ochraceum LE-BIN_3174, the white-rot fungus of the Steccherinaceae family (The Residual Polyporoid clade, Polyporales, Basidiomycota).</title>
        <authorList>
            <person name="Fedorova T.V."/>
            <person name="Glazunova O.A."/>
            <person name="Landesman E.O."/>
            <person name="Moiseenko K.V."/>
            <person name="Psurtseva N.V."/>
            <person name="Savinova O.S."/>
            <person name="Shakhova N.V."/>
            <person name="Tyazhelova T.V."/>
            <person name="Vasina D.V."/>
        </authorList>
    </citation>
    <scope>NUCLEOTIDE SEQUENCE [LARGE SCALE GENOMIC DNA]</scope>
    <source>
        <strain evidence="9 10">LE-BIN_3174</strain>
    </source>
</reference>
<evidence type="ECO:0000256" key="6">
    <source>
        <dbReference type="ARBA" id="ARBA00023306"/>
    </source>
</evidence>
<gene>
    <name evidence="9" type="ORF">EIP91_006497</name>
</gene>
<keyword evidence="3" id="KW-0132">Cell division</keyword>
<evidence type="ECO:0000256" key="4">
    <source>
        <dbReference type="ARBA" id="ARBA00022776"/>
    </source>
</evidence>
<proteinExistence type="inferred from homology"/>
<dbReference type="EMBL" id="RWJN01000035">
    <property type="protein sequence ID" value="TCD69730.1"/>
    <property type="molecule type" value="Genomic_DNA"/>
</dbReference>
<keyword evidence="10" id="KW-1185">Reference proteome</keyword>
<name>A0A4R0RLX2_9APHY</name>
<feature type="region of interest" description="Disordered" evidence="7">
    <location>
        <begin position="1"/>
        <end position="20"/>
    </location>
</feature>
<dbReference type="AlphaFoldDB" id="A0A4R0RLX2"/>
<evidence type="ECO:0000313" key="10">
    <source>
        <dbReference type="Proteomes" id="UP000292702"/>
    </source>
</evidence>
<evidence type="ECO:0000256" key="5">
    <source>
        <dbReference type="ARBA" id="ARBA00022786"/>
    </source>
</evidence>
<dbReference type="GO" id="GO:0045842">
    <property type="term" value="P:positive regulation of mitotic metaphase/anaphase transition"/>
    <property type="evidence" value="ECO:0007669"/>
    <property type="project" value="TreeGrafter"/>
</dbReference>
<sequence length="676" mass="77929">MNPNSLPRTAEPGHPTPSHILKPHHLQLVKILDLTFRKYATPGKLPPELLLYLYRILMVELSEVKQPATYEQMVSAIENNPTKEESQDLVNEYKETHKLILSPEHLSIFFKDCITLVAGRDEEDDSSGTFERRSLFGFFIRRSFVSFVKLSFEAQSQLFVDYHAWIGKKFNPDSIRIRLDVLDNSYYLFKVHADKRQFAEVDPYAWYVKDDASGDTMNAEERLRCFFEQYFHEGSDSGMRQLALLHLARMHYVQHEYPACQKLLHEAINVARSHNDRLTLQHCLGLLHRIPEKGKRPVISEIQPDLHPYEILYDVKKLLQINNQQPMTATFDKITQVTALYDNWSDFQHHRPVPSEQWAQHAVQAVAWEMLGCSALATVHNRVVMSFTDPGGNDNTRLTAAMNYAAAYADMGNYEQAAALLIHPTIWAGLTMADYGHWAGSIWKILVLRASRRGQLRLYNEFLKNRRPNIPHNPREYWFGSETPTNSIIRDPLYDVLYMREKRQAHHYIEPLLTALWHAEFQQRWNLYRTALIMLADIGLEYGMAKWSRRILDEILPQIMTTTGEQKGLALVTYARCIIAAGESSPESLKESLQFLKEAETNFRTIQLMKALQDTQFLLATVYHNLGMEKDRDAASARCLATEDQGKKLATVATDDWPHDLWNLVSRIGAVIAAKT</sequence>
<evidence type="ECO:0000313" key="9">
    <source>
        <dbReference type="EMBL" id="TCD69730.1"/>
    </source>
</evidence>
<dbReference type="GO" id="GO:0051301">
    <property type="term" value="P:cell division"/>
    <property type="evidence" value="ECO:0007669"/>
    <property type="project" value="UniProtKB-KW"/>
</dbReference>
<protein>
    <recommendedName>
        <fullName evidence="2">Anaphase-promoting complex subunit 5</fullName>
    </recommendedName>
</protein>
<evidence type="ECO:0000256" key="7">
    <source>
        <dbReference type="SAM" id="MobiDB-lite"/>
    </source>
</evidence>